<proteinExistence type="predicted"/>
<dbReference type="PANTHER" id="PTHR35007:SF3">
    <property type="entry name" value="POSSIBLE CONSERVED ALANINE RICH MEMBRANE PROTEIN"/>
    <property type="match status" value="1"/>
</dbReference>
<accession>A0ABW2JGH7</accession>
<evidence type="ECO:0000256" key="4">
    <source>
        <dbReference type="ARBA" id="ARBA00022989"/>
    </source>
</evidence>
<keyword evidence="4 6" id="KW-1133">Transmembrane helix</keyword>
<dbReference type="Proteomes" id="UP001596523">
    <property type="component" value="Unassembled WGS sequence"/>
</dbReference>
<feature type="domain" description="Type II secretion system protein GspF" evidence="7">
    <location>
        <begin position="108"/>
        <end position="232"/>
    </location>
</feature>
<keyword evidence="3 6" id="KW-0812">Transmembrane</keyword>
<evidence type="ECO:0000256" key="1">
    <source>
        <dbReference type="ARBA" id="ARBA00004651"/>
    </source>
</evidence>
<dbReference type="EMBL" id="JBHTCF010000004">
    <property type="protein sequence ID" value="MFC7305126.1"/>
    <property type="molecule type" value="Genomic_DNA"/>
</dbReference>
<evidence type="ECO:0000256" key="5">
    <source>
        <dbReference type="ARBA" id="ARBA00023136"/>
    </source>
</evidence>
<organism evidence="8 9">
    <name type="scientific">Streptomyces monticola</name>
    <dbReference type="NCBI Taxonomy" id="2666263"/>
    <lineage>
        <taxon>Bacteria</taxon>
        <taxon>Bacillati</taxon>
        <taxon>Actinomycetota</taxon>
        <taxon>Actinomycetes</taxon>
        <taxon>Kitasatosporales</taxon>
        <taxon>Streptomycetaceae</taxon>
        <taxon>Streptomyces</taxon>
    </lineage>
</organism>
<sequence length="293" mass="30930">MGAILMTHSGLLGLLLGAGFAGASWLIVHGALYGPAEPRSARRRLRLRVSTRQGVTAGLAAVLVGAVTGWPVAGLLALVAVLALPRLLGPDRQAAARTAKLEAVATWAEMLRDTLSAAAGLEQAILATAPIAPPPLREAALRLAERIENDEPLGDALRAFADEVDDGTCDMVVTALVMAAERQARQLAALLGQLAASTREQVTMRLKIEAGRGRVRTSVRVITATTLAMGAGLVILNRPYLDPYSTAEGQLVLAFVGGLFGLAFWWLLKIATLKEEPRILRVGRSTDEEGPGR</sequence>
<name>A0ABW2JGH7_9ACTN</name>
<evidence type="ECO:0000259" key="7">
    <source>
        <dbReference type="Pfam" id="PF00482"/>
    </source>
</evidence>
<dbReference type="InterPro" id="IPR042094">
    <property type="entry name" value="T2SS_GspF_sf"/>
</dbReference>
<evidence type="ECO:0000313" key="8">
    <source>
        <dbReference type="EMBL" id="MFC7305126.1"/>
    </source>
</evidence>
<dbReference type="InterPro" id="IPR018076">
    <property type="entry name" value="T2SS_GspF_dom"/>
</dbReference>
<feature type="transmembrane region" description="Helical" evidence="6">
    <location>
        <begin position="249"/>
        <end position="268"/>
    </location>
</feature>
<protein>
    <submittedName>
        <fullName evidence="8">Type II secretion system F family protein</fullName>
    </submittedName>
</protein>
<evidence type="ECO:0000256" key="2">
    <source>
        <dbReference type="ARBA" id="ARBA00022475"/>
    </source>
</evidence>
<reference evidence="9" key="1">
    <citation type="journal article" date="2019" name="Int. J. Syst. Evol. Microbiol.">
        <title>The Global Catalogue of Microorganisms (GCM) 10K type strain sequencing project: providing services to taxonomists for standard genome sequencing and annotation.</title>
        <authorList>
            <consortium name="The Broad Institute Genomics Platform"/>
            <consortium name="The Broad Institute Genome Sequencing Center for Infectious Disease"/>
            <person name="Wu L."/>
            <person name="Ma J."/>
        </authorList>
    </citation>
    <scope>NUCLEOTIDE SEQUENCE [LARGE SCALE GENOMIC DNA]</scope>
    <source>
        <strain evidence="9">SYNS20</strain>
    </source>
</reference>
<feature type="transmembrane region" description="Helical" evidence="6">
    <location>
        <begin position="54"/>
        <end position="84"/>
    </location>
</feature>
<evidence type="ECO:0000256" key="6">
    <source>
        <dbReference type="SAM" id="Phobius"/>
    </source>
</evidence>
<dbReference type="Pfam" id="PF00482">
    <property type="entry name" value="T2SSF"/>
    <property type="match status" value="1"/>
</dbReference>
<gene>
    <name evidence="8" type="ORF">ACFQVC_12955</name>
</gene>
<keyword evidence="9" id="KW-1185">Reference proteome</keyword>
<keyword evidence="2" id="KW-1003">Cell membrane</keyword>
<comment type="subcellular location">
    <subcellularLocation>
        <location evidence="1">Cell membrane</location>
        <topology evidence="1">Multi-pass membrane protein</topology>
    </subcellularLocation>
</comment>
<keyword evidence="5 6" id="KW-0472">Membrane</keyword>
<dbReference type="PANTHER" id="PTHR35007">
    <property type="entry name" value="INTEGRAL MEMBRANE PROTEIN-RELATED"/>
    <property type="match status" value="1"/>
</dbReference>
<evidence type="ECO:0000313" key="9">
    <source>
        <dbReference type="Proteomes" id="UP001596523"/>
    </source>
</evidence>
<comment type="caution">
    <text evidence="8">The sequence shown here is derived from an EMBL/GenBank/DDBJ whole genome shotgun (WGS) entry which is preliminary data.</text>
</comment>
<feature type="transmembrane region" description="Helical" evidence="6">
    <location>
        <begin position="217"/>
        <end position="237"/>
    </location>
</feature>
<dbReference type="Gene3D" id="1.20.81.30">
    <property type="entry name" value="Type II secretion system (T2SS), domain F"/>
    <property type="match status" value="1"/>
</dbReference>
<dbReference type="RefSeq" id="WP_381830233.1">
    <property type="nucleotide sequence ID" value="NZ_JBHTCF010000004.1"/>
</dbReference>
<evidence type="ECO:0000256" key="3">
    <source>
        <dbReference type="ARBA" id="ARBA00022692"/>
    </source>
</evidence>